<keyword evidence="3 5" id="KW-0067">ATP-binding</keyword>
<reference evidence="5 6" key="1">
    <citation type="submission" date="2019-07" db="EMBL/GenBank/DDBJ databases">
        <title>Aquicoccus porphyridii gen. nov., sp. nov., isolated from a small marine red alga, Porphyridium marinum.</title>
        <authorList>
            <person name="Liu L."/>
        </authorList>
    </citation>
    <scope>NUCLEOTIDE SEQUENCE [LARGE SCALE GENOMIC DNA]</scope>
    <source>
        <strain evidence="5 6">L1 8-17</strain>
    </source>
</reference>
<comment type="caution">
    <text evidence="5">The sequence shown here is derived from an EMBL/GenBank/DDBJ whole genome shotgun (WGS) entry which is preliminary data.</text>
</comment>
<dbReference type="GO" id="GO:0016887">
    <property type="term" value="F:ATP hydrolysis activity"/>
    <property type="evidence" value="ECO:0007669"/>
    <property type="project" value="InterPro"/>
</dbReference>
<dbReference type="SMART" id="SM00382">
    <property type="entry name" value="AAA"/>
    <property type="match status" value="1"/>
</dbReference>
<dbReference type="InterPro" id="IPR027417">
    <property type="entry name" value="P-loop_NTPase"/>
</dbReference>
<protein>
    <submittedName>
        <fullName evidence="5">ABC transporter ATP-binding protein</fullName>
    </submittedName>
</protein>
<dbReference type="GO" id="GO:0005886">
    <property type="term" value="C:plasma membrane"/>
    <property type="evidence" value="ECO:0007669"/>
    <property type="project" value="TreeGrafter"/>
</dbReference>
<evidence type="ECO:0000256" key="1">
    <source>
        <dbReference type="ARBA" id="ARBA00022448"/>
    </source>
</evidence>
<evidence type="ECO:0000259" key="4">
    <source>
        <dbReference type="PROSITE" id="PS50893"/>
    </source>
</evidence>
<dbReference type="EMBL" id="VINQ01000005">
    <property type="protein sequence ID" value="KAA0916360.1"/>
    <property type="molecule type" value="Genomic_DNA"/>
</dbReference>
<dbReference type="RefSeq" id="WP_111366001.1">
    <property type="nucleotide sequence ID" value="NZ_VINQ01000005.1"/>
</dbReference>
<dbReference type="SUPFAM" id="SSF52540">
    <property type="entry name" value="P-loop containing nucleoside triphosphate hydrolases"/>
    <property type="match status" value="1"/>
</dbReference>
<evidence type="ECO:0000256" key="2">
    <source>
        <dbReference type="ARBA" id="ARBA00022741"/>
    </source>
</evidence>
<name>A0A5A9ZGR5_9RHOB</name>
<dbReference type="GO" id="GO:0005524">
    <property type="term" value="F:ATP binding"/>
    <property type="evidence" value="ECO:0007669"/>
    <property type="project" value="UniProtKB-KW"/>
</dbReference>
<keyword evidence="2" id="KW-0547">Nucleotide-binding</keyword>
<gene>
    <name evidence="5" type="ORF">FLO80_09640</name>
</gene>
<evidence type="ECO:0000256" key="3">
    <source>
        <dbReference type="ARBA" id="ARBA00022840"/>
    </source>
</evidence>
<dbReference type="InterPro" id="IPR017911">
    <property type="entry name" value="MacB-like_ATP-bd"/>
</dbReference>
<keyword evidence="1" id="KW-0813">Transport</keyword>
<dbReference type="PANTHER" id="PTHR24220:SF659">
    <property type="entry name" value="TRANSPORTER, PUTATIVE-RELATED"/>
    <property type="match status" value="1"/>
</dbReference>
<feature type="domain" description="ABC transporter" evidence="4">
    <location>
        <begin position="2"/>
        <end position="224"/>
    </location>
</feature>
<dbReference type="AlphaFoldDB" id="A0A5A9ZGR5"/>
<evidence type="ECO:0000313" key="6">
    <source>
        <dbReference type="Proteomes" id="UP000325291"/>
    </source>
</evidence>
<dbReference type="InterPro" id="IPR003439">
    <property type="entry name" value="ABC_transporter-like_ATP-bd"/>
</dbReference>
<dbReference type="InterPro" id="IPR015854">
    <property type="entry name" value="ABC_transpr_LolD-like"/>
</dbReference>
<dbReference type="Pfam" id="PF00005">
    <property type="entry name" value="ABC_tran"/>
    <property type="match status" value="1"/>
</dbReference>
<proteinExistence type="predicted"/>
<sequence>MIRIENLSFSYPGGDFRLEIPRLTLEPGEKVAVVGPSGTGKTTLLNLIAGISVPTSGSVRVDDQTVSDMNDAARRALRAAKIGFVFQDFALLEYLSARENILFPYRIAAGIRIDARARTRAEQLALSCGLEGKLDRRPGALSQGEQQRVALCRALVMNPRLVLADEATGNLDPANKTAILDLMFARSSDHGATLLAVTHDHALLPRFDRVIDFSDFRQSQGGAA</sequence>
<evidence type="ECO:0000313" key="5">
    <source>
        <dbReference type="EMBL" id="KAA0916360.1"/>
    </source>
</evidence>
<dbReference type="PROSITE" id="PS00211">
    <property type="entry name" value="ABC_TRANSPORTER_1"/>
    <property type="match status" value="1"/>
</dbReference>
<keyword evidence="6" id="KW-1185">Reference proteome</keyword>
<dbReference type="InterPro" id="IPR017871">
    <property type="entry name" value="ABC_transporter-like_CS"/>
</dbReference>
<dbReference type="InterPro" id="IPR003593">
    <property type="entry name" value="AAA+_ATPase"/>
</dbReference>
<dbReference type="Proteomes" id="UP000325291">
    <property type="component" value="Unassembled WGS sequence"/>
</dbReference>
<dbReference type="CDD" id="cd03255">
    <property type="entry name" value="ABC_MJ0796_LolCDE_FtsE"/>
    <property type="match status" value="1"/>
</dbReference>
<dbReference type="GO" id="GO:0022857">
    <property type="term" value="F:transmembrane transporter activity"/>
    <property type="evidence" value="ECO:0007669"/>
    <property type="project" value="TreeGrafter"/>
</dbReference>
<dbReference type="Gene3D" id="3.40.50.300">
    <property type="entry name" value="P-loop containing nucleotide triphosphate hydrolases"/>
    <property type="match status" value="1"/>
</dbReference>
<dbReference type="PANTHER" id="PTHR24220">
    <property type="entry name" value="IMPORT ATP-BINDING PROTEIN"/>
    <property type="match status" value="1"/>
</dbReference>
<dbReference type="PROSITE" id="PS50893">
    <property type="entry name" value="ABC_TRANSPORTER_2"/>
    <property type="match status" value="1"/>
</dbReference>
<accession>A0A5A9ZGR5</accession>
<organism evidence="5 6">
    <name type="scientific">Aquicoccus porphyridii</name>
    <dbReference type="NCBI Taxonomy" id="1852029"/>
    <lineage>
        <taxon>Bacteria</taxon>
        <taxon>Pseudomonadati</taxon>
        <taxon>Pseudomonadota</taxon>
        <taxon>Alphaproteobacteria</taxon>
        <taxon>Rhodobacterales</taxon>
        <taxon>Paracoccaceae</taxon>
        <taxon>Aquicoccus</taxon>
    </lineage>
</organism>